<name>A0A4P2PVZ4_SORCE</name>
<feature type="compositionally biased region" description="Low complexity" evidence="1">
    <location>
        <begin position="297"/>
        <end position="314"/>
    </location>
</feature>
<feature type="region of interest" description="Disordered" evidence="1">
    <location>
        <begin position="480"/>
        <end position="502"/>
    </location>
</feature>
<evidence type="ECO:0000256" key="1">
    <source>
        <dbReference type="SAM" id="MobiDB-lite"/>
    </source>
</evidence>
<feature type="compositionally biased region" description="Gly residues" evidence="1">
    <location>
        <begin position="487"/>
        <end position="496"/>
    </location>
</feature>
<reference evidence="2 3" key="1">
    <citation type="submission" date="2015-09" db="EMBL/GenBank/DDBJ databases">
        <title>Sorangium comparison.</title>
        <authorList>
            <person name="Zaburannyi N."/>
            <person name="Bunk B."/>
            <person name="Overmann J."/>
            <person name="Mueller R."/>
        </authorList>
    </citation>
    <scope>NUCLEOTIDE SEQUENCE [LARGE SCALE GENOMIC DNA]</scope>
    <source>
        <strain evidence="2 3">So ceGT47</strain>
    </source>
</reference>
<dbReference type="AlphaFoldDB" id="A0A4P2PVZ4"/>
<gene>
    <name evidence="2" type="ORF">SOCEGT47_014730</name>
</gene>
<protein>
    <submittedName>
        <fullName evidence="2">PGRS family protein</fullName>
    </submittedName>
</protein>
<feature type="compositionally biased region" description="Gly residues" evidence="1">
    <location>
        <begin position="243"/>
        <end position="254"/>
    </location>
</feature>
<dbReference type="Proteomes" id="UP000295781">
    <property type="component" value="Chromosome"/>
</dbReference>
<proteinExistence type="predicted"/>
<feature type="compositionally biased region" description="Gly residues" evidence="1">
    <location>
        <begin position="410"/>
        <end position="431"/>
    </location>
</feature>
<feature type="region of interest" description="Disordered" evidence="1">
    <location>
        <begin position="407"/>
        <end position="466"/>
    </location>
</feature>
<evidence type="ECO:0000313" key="3">
    <source>
        <dbReference type="Proteomes" id="UP000295781"/>
    </source>
</evidence>
<organism evidence="2 3">
    <name type="scientific">Sorangium cellulosum</name>
    <name type="common">Polyangium cellulosum</name>
    <dbReference type="NCBI Taxonomy" id="56"/>
    <lineage>
        <taxon>Bacteria</taxon>
        <taxon>Pseudomonadati</taxon>
        <taxon>Myxococcota</taxon>
        <taxon>Polyangia</taxon>
        <taxon>Polyangiales</taxon>
        <taxon>Polyangiaceae</taxon>
        <taxon>Sorangium</taxon>
    </lineage>
</organism>
<evidence type="ECO:0000313" key="2">
    <source>
        <dbReference type="EMBL" id="AUX20995.1"/>
    </source>
</evidence>
<feature type="compositionally biased region" description="Gly residues" evidence="1">
    <location>
        <begin position="444"/>
        <end position="464"/>
    </location>
</feature>
<sequence>MTPSGASAIGCIAEYKPQEACEGAGCGLAGGAGGHRPDPPKSCVPTDESWDPGEICRGVFVRASAPPGGDGSKERPFQHFAEAAAEKPERVYACGEVYTEDTGVIFHDGVEIYAGFTECEEAWRWSPEARATLKGPADAIALTLNGGESRLENLDVVAENASAPGADSPGRSSIALLANGGTLAIVSSTLTAGNATSGAQARSISDDPTLDGIDGAPGVEACGPGTMHEGPAGPITRCADGQSAGGKGGDGGAVTGPVANPTLSPAGNGTSGEPATSQPAEGAGGTGETAGQLCTRGADGAAGAPGEPAGASEGLGTIDAAGYTGAPASRGRAGKPGQGGGGGGGARGGAATCGGANEVLLPGASGGAGGSGGCGGQGGHGGHAGGSSIALIVLDAAVTLDRVQLVSGNAGNGGPGARGQVGGKGGSGGAPGDPAGDAQESCAGGRGGRGGQGGPGGGGHGGHSLGVAFRGKQVRGISDVSFSHGDAGMGAPGGGTSPNNGAQGANGLAQECWDFAANKACSVSAPR</sequence>
<dbReference type="EMBL" id="CP012670">
    <property type="protein sequence ID" value="AUX20995.1"/>
    <property type="molecule type" value="Genomic_DNA"/>
</dbReference>
<feature type="region of interest" description="Disordered" evidence="1">
    <location>
        <begin position="224"/>
        <end position="349"/>
    </location>
</feature>
<feature type="compositionally biased region" description="Polar residues" evidence="1">
    <location>
        <begin position="261"/>
        <end position="279"/>
    </location>
</feature>
<accession>A0A4P2PVZ4</accession>
<feature type="compositionally biased region" description="Gly residues" evidence="1">
    <location>
        <begin position="334"/>
        <end position="349"/>
    </location>
</feature>